<gene>
    <name evidence="2" type="ORF">AACT_0103</name>
</gene>
<evidence type="ECO:0000313" key="3">
    <source>
        <dbReference type="Proteomes" id="UP000503483"/>
    </source>
</evidence>
<dbReference type="GO" id="GO:0008410">
    <property type="term" value="F:CoA-transferase activity"/>
    <property type="evidence" value="ECO:0007669"/>
    <property type="project" value="InterPro"/>
</dbReference>
<dbReference type="InterPro" id="IPR004165">
    <property type="entry name" value="CoA_trans_fam_I"/>
</dbReference>
<dbReference type="EMBL" id="CP042652">
    <property type="protein sequence ID" value="QKE27337.1"/>
    <property type="molecule type" value="Genomic_DNA"/>
</dbReference>
<dbReference type="RefSeq" id="WP_172123949.1">
    <property type="nucleotide sequence ID" value="NZ_CP042652.1"/>
</dbReference>
<dbReference type="KEGG" id="paco:AACT_0103"/>
<dbReference type="NCBIfam" id="TIGR02429">
    <property type="entry name" value="pcaI_scoA_fam"/>
    <property type="match status" value="1"/>
</dbReference>
<protein>
    <submittedName>
        <fullName evidence="2">3-oxoacid CoA-transferase, A subunit</fullName>
    </submittedName>
</protein>
<keyword evidence="1 2" id="KW-0808">Transferase</keyword>
<dbReference type="Gene3D" id="3.40.1080.10">
    <property type="entry name" value="Glutaconate Coenzyme A-transferase"/>
    <property type="match status" value="1"/>
</dbReference>
<dbReference type="PANTHER" id="PTHR13707">
    <property type="entry name" value="KETOACID-COENZYME A TRANSFERASE"/>
    <property type="match status" value="1"/>
</dbReference>
<accession>A0A6M8ESH4</accession>
<organism evidence="2 3">
    <name type="scientific">Arcobacter acticola</name>
    <dbReference type="NCBI Taxonomy" id="1849015"/>
    <lineage>
        <taxon>Bacteria</taxon>
        <taxon>Pseudomonadati</taxon>
        <taxon>Campylobacterota</taxon>
        <taxon>Epsilonproteobacteria</taxon>
        <taxon>Campylobacterales</taxon>
        <taxon>Arcobacteraceae</taxon>
        <taxon>Arcobacter</taxon>
    </lineage>
</organism>
<dbReference type="PROSITE" id="PS51257">
    <property type="entry name" value="PROKAR_LIPOPROTEIN"/>
    <property type="match status" value="1"/>
</dbReference>
<dbReference type="Proteomes" id="UP000503483">
    <property type="component" value="Chromosome"/>
</dbReference>
<evidence type="ECO:0000256" key="1">
    <source>
        <dbReference type="ARBA" id="ARBA00022679"/>
    </source>
</evidence>
<dbReference type="SMART" id="SM00882">
    <property type="entry name" value="CoA_trans"/>
    <property type="match status" value="1"/>
</dbReference>
<dbReference type="Pfam" id="PF01144">
    <property type="entry name" value="CoA_trans"/>
    <property type="match status" value="1"/>
</dbReference>
<dbReference type="PANTHER" id="PTHR13707:SF60">
    <property type="entry name" value="ACETATE COA-TRANSFERASE SUBUNIT ALPHA"/>
    <property type="match status" value="1"/>
</dbReference>
<dbReference type="InterPro" id="IPR037171">
    <property type="entry name" value="NagB/RpiA_transferase-like"/>
</dbReference>
<sequence>MEKVIDISEIKKFLKDGMIISIGGFFGCGNAHNIIDEILKTDVKNLTIVASDTVVDGKGIGKLVADNRISKLMATHIGTNKDTQKQVNEGLIELELIPQGTLAERLRSASAGLGGVLTRTGLGTLVQEGKEVIIVDEKEYILEKPIFVDLAIIKAHTADRAGNLIYNGSSRNFNVAMAGAAKITIAEVENIVENGELNPNFIHTPFVYVNYLVKA</sequence>
<evidence type="ECO:0000313" key="2">
    <source>
        <dbReference type="EMBL" id="QKE27337.1"/>
    </source>
</evidence>
<proteinExistence type="predicted"/>
<dbReference type="AlphaFoldDB" id="A0A6M8ESH4"/>
<keyword evidence="3" id="KW-1185">Reference proteome</keyword>
<name>A0A6M8ESH4_9BACT</name>
<dbReference type="InterPro" id="IPR012792">
    <property type="entry name" value="3-oxoacid_CoA-transf_A"/>
</dbReference>
<dbReference type="SUPFAM" id="SSF100950">
    <property type="entry name" value="NagB/RpiA/CoA transferase-like"/>
    <property type="match status" value="1"/>
</dbReference>
<reference evidence="2 3" key="1">
    <citation type="submission" date="2019-08" db="EMBL/GenBank/DDBJ databases">
        <title>Complete genome sequence of Arcobacter acticola.</title>
        <authorList>
            <person name="Miller W."/>
        </authorList>
    </citation>
    <scope>NUCLEOTIDE SEQUENCE [LARGE SCALE GENOMIC DNA]</scope>
    <source>
        <strain evidence="2 3">KCTC 52212</strain>
    </source>
</reference>